<keyword evidence="2" id="KW-0645">Protease</keyword>
<keyword evidence="7" id="KW-1185">Reference proteome</keyword>
<dbReference type="GO" id="GO:0005886">
    <property type="term" value="C:plasma membrane"/>
    <property type="evidence" value="ECO:0007669"/>
    <property type="project" value="TreeGrafter"/>
</dbReference>
<dbReference type="Pfam" id="PF03717">
    <property type="entry name" value="PBP_dimer"/>
    <property type="match status" value="1"/>
</dbReference>
<dbReference type="SUPFAM" id="SSF56519">
    <property type="entry name" value="Penicillin binding protein dimerisation domain"/>
    <property type="match status" value="1"/>
</dbReference>
<dbReference type="Proteomes" id="UP000035337">
    <property type="component" value="Chromosome"/>
</dbReference>
<evidence type="ECO:0000313" key="7">
    <source>
        <dbReference type="Proteomes" id="UP000035337"/>
    </source>
</evidence>
<dbReference type="RefSeq" id="WP_052569932.1">
    <property type="nucleotide sequence ID" value="NZ_CP009498.1"/>
</dbReference>
<dbReference type="SUPFAM" id="SSF56601">
    <property type="entry name" value="beta-lactamase/transpeptidase-like"/>
    <property type="match status" value="1"/>
</dbReference>
<dbReference type="InterPro" id="IPR005311">
    <property type="entry name" value="PBP_dimer"/>
</dbReference>
<dbReference type="InterPro" id="IPR012338">
    <property type="entry name" value="Beta-lactam/transpept-like"/>
</dbReference>
<sequence>MINTKNRHDKRRKAIAAAVLFIFFALFIRLVSIQIFKSSEINYTVEKMVRRETLEAPRRGDILDARGRTLATSVKKYTLFIDPQSAKDYPEIKKVLLNYGIKIKQRAIEEFGDTAYFPVAFNIDDETMRKIRNEKLTGIGFNWKYVRQYPENRLLAHILGVTDSDGIGLEGIEKVCEGYLSGDKVITRQYRDGKGRIINDKIVDKEKIQGLDVTLTIDKNVQFIAEQELRKAFGGFKALKAACIVQNPKTGEILAMVSFPDFDISGKIKNVGELRNAAISDGFEPGSTFKIVAIAAALEESKITLAENFYLENGKYKIYKHTINDDHKLPGSATAVKIMEQSSNIGLVKIAQKLGTPLFYEYIRKFGFNSLSGIDLPGEARGLLSDKEKWDGLSLPSISFGQSLNVTALQLVNSYSVIANGGVLMKPILIKNIDKIDVKQDFEFAPKEVRRVISEETAANLRKILKSVVDNGTGKAAKAGGYTTAGKTGTAQKYDPSIKRYSSKNYIASFCGFVPAENPQITVLVVIDSPKGSDYYAASVAAPVFAKIAQRTAEYLNIPKDDLSVKNNDKRAK</sequence>
<name>A0A0G3WJJ9_9BACT</name>
<dbReference type="OrthoDB" id="9804124at2"/>
<dbReference type="InterPro" id="IPR036138">
    <property type="entry name" value="PBP_dimer_sf"/>
</dbReference>
<gene>
    <name evidence="6" type="primary">ftsL</name>
    <name evidence="6" type="ORF">Epro_0295</name>
</gene>
<evidence type="ECO:0000256" key="3">
    <source>
        <dbReference type="ARBA" id="ARBA00023136"/>
    </source>
</evidence>
<feature type="domain" description="Penicillin-binding protein dimerisation" evidence="5">
    <location>
        <begin position="56"/>
        <end position="200"/>
    </location>
</feature>
<dbReference type="InterPro" id="IPR050515">
    <property type="entry name" value="Beta-lactam/transpept"/>
</dbReference>
<evidence type="ECO:0000259" key="5">
    <source>
        <dbReference type="Pfam" id="PF03717"/>
    </source>
</evidence>
<dbReference type="STRING" id="1408281.Epro_0295"/>
<evidence type="ECO:0000259" key="4">
    <source>
        <dbReference type="Pfam" id="PF00905"/>
    </source>
</evidence>
<dbReference type="InterPro" id="IPR001460">
    <property type="entry name" value="PCN-bd_Tpept"/>
</dbReference>
<protein>
    <submittedName>
        <fullName evidence="6">Transpeptidase involved in septal peptidoglycan synthesis (Penicillin-binding protein 3)</fullName>
    </submittedName>
</protein>
<accession>A0A0G3WJJ9</accession>
<dbReference type="KEGG" id="epo:Epro_0295"/>
<dbReference type="Gene3D" id="3.30.450.330">
    <property type="match status" value="1"/>
</dbReference>
<keyword evidence="3" id="KW-0472">Membrane</keyword>
<keyword evidence="2" id="KW-0378">Hydrolase</keyword>
<comment type="subcellular location">
    <subcellularLocation>
        <location evidence="1">Membrane</location>
    </subcellularLocation>
</comment>
<dbReference type="AlphaFoldDB" id="A0A0G3WJJ9"/>
<dbReference type="Gene3D" id="3.40.710.10">
    <property type="entry name" value="DD-peptidase/beta-lactamase superfamily"/>
    <property type="match status" value="1"/>
</dbReference>
<dbReference type="Gene3D" id="3.90.1310.10">
    <property type="entry name" value="Penicillin-binding protein 2a (Domain 2)"/>
    <property type="match status" value="1"/>
</dbReference>
<proteinExistence type="predicted"/>
<evidence type="ECO:0000313" key="6">
    <source>
        <dbReference type="EMBL" id="AKL97674.1"/>
    </source>
</evidence>
<evidence type="ECO:0000256" key="2">
    <source>
        <dbReference type="ARBA" id="ARBA00022645"/>
    </source>
</evidence>
<dbReference type="GO" id="GO:0008658">
    <property type="term" value="F:penicillin binding"/>
    <property type="evidence" value="ECO:0007669"/>
    <property type="project" value="InterPro"/>
</dbReference>
<keyword evidence="2" id="KW-0121">Carboxypeptidase</keyword>
<reference evidence="6 7" key="1">
    <citation type="submission" date="2014-09" db="EMBL/GenBank/DDBJ databases">
        <title>Complete genome sequence of Endomicrobium proavitum.</title>
        <authorList>
            <person name="Zheng H."/>
        </authorList>
    </citation>
    <scope>NUCLEOTIDE SEQUENCE [LARGE SCALE GENOMIC DNA]</scope>
    <source>
        <strain evidence="6 7">Rsa215</strain>
    </source>
</reference>
<dbReference type="PANTHER" id="PTHR30627:SF1">
    <property type="entry name" value="PEPTIDOGLYCAN D,D-TRANSPEPTIDASE FTSI"/>
    <property type="match status" value="1"/>
</dbReference>
<feature type="domain" description="Penicillin-binding protein transpeptidase" evidence="4">
    <location>
        <begin position="242"/>
        <end position="549"/>
    </location>
</feature>
<dbReference type="PANTHER" id="PTHR30627">
    <property type="entry name" value="PEPTIDOGLYCAN D,D-TRANSPEPTIDASE"/>
    <property type="match status" value="1"/>
</dbReference>
<evidence type="ECO:0000256" key="1">
    <source>
        <dbReference type="ARBA" id="ARBA00004370"/>
    </source>
</evidence>
<dbReference type="PATRIC" id="fig|1408281.3.peg.307"/>
<dbReference type="EMBL" id="CP009498">
    <property type="protein sequence ID" value="AKL97674.1"/>
    <property type="molecule type" value="Genomic_DNA"/>
</dbReference>
<organism evidence="6 7">
    <name type="scientific">Endomicrobium proavitum</name>
    <dbReference type="NCBI Taxonomy" id="1408281"/>
    <lineage>
        <taxon>Bacteria</taxon>
        <taxon>Pseudomonadati</taxon>
        <taxon>Elusimicrobiota</taxon>
        <taxon>Endomicrobiia</taxon>
        <taxon>Endomicrobiales</taxon>
        <taxon>Endomicrobiaceae</taxon>
        <taxon>Endomicrobium</taxon>
    </lineage>
</organism>
<dbReference type="GO" id="GO:0004180">
    <property type="term" value="F:carboxypeptidase activity"/>
    <property type="evidence" value="ECO:0007669"/>
    <property type="project" value="UniProtKB-KW"/>
</dbReference>
<dbReference type="GO" id="GO:0071555">
    <property type="term" value="P:cell wall organization"/>
    <property type="evidence" value="ECO:0007669"/>
    <property type="project" value="TreeGrafter"/>
</dbReference>
<dbReference type="Pfam" id="PF00905">
    <property type="entry name" value="Transpeptidase"/>
    <property type="match status" value="1"/>
</dbReference>